<dbReference type="Proteomes" id="UP000215914">
    <property type="component" value="Unassembled WGS sequence"/>
</dbReference>
<reference evidence="2" key="2">
    <citation type="submission" date="2020-06" db="EMBL/GenBank/DDBJ databases">
        <title>Helianthus annuus Genome sequencing and assembly Release 2.</title>
        <authorList>
            <person name="Gouzy J."/>
            <person name="Langlade N."/>
            <person name="Munos S."/>
        </authorList>
    </citation>
    <scope>NUCLEOTIDE SEQUENCE</scope>
    <source>
        <tissue evidence="2">Leaves</tissue>
    </source>
</reference>
<comment type="caution">
    <text evidence="2">The sequence shown here is derived from an EMBL/GenBank/DDBJ whole genome shotgun (WGS) entry which is preliminary data.</text>
</comment>
<dbReference type="AlphaFoldDB" id="A0A9K3E222"/>
<dbReference type="Gramene" id="mRNA:HanXRQr2_Chr15g0693651">
    <property type="protein sequence ID" value="mRNA:HanXRQr2_Chr15g0693651"/>
    <property type="gene ID" value="HanXRQr2_Chr15g0693651"/>
</dbReference>
<protein>
    <submittedName>
        <fullName evidence="2">Uncharacterized protein</fullName>
    </submittedName>
</protein>
<name>A0A9K3E222_HELAN</name>
<sequence>MVQDADNCSGDDDRYQSSTMSLLVLLLGYCCYFLMSFRWNQNEVSGSWSSARWN</sequence>
<gene>
    <name evidence="2" type="ORF">HanXRQr2_Chr15g0693651</name>
</gene>
<keyword evidence="1" id="KW-1133">Transmembrane helix</keyword>
<feature type="transmembrane region" description="Helical" evidence="1">
    <location>
        <begin position="20"/>
        <end position="37"/>
    </location>
</feature>
<keyword evidence="1" id="KW-0472">Membrane</keyword>
<evidence type="ECO:0000313" key="3">
    <source>
        <dbReference type="Proteomes" id="UP000215914"/>
    </source>
</evidence>
<keyword evidence="3" id="KW-1185">Reference proteome</keyword>
<evidence type="ECO:0000313" key="2">
    <source>
        <dbReference type="EMBL" id="KAF5764571.1"/>
    </source>
</evidence>
<reference evidence="2" key="1">
    <citation type="journal article" date="2017" name="Nature">
        <title>The sunflower genome provides insights into oil metabolism, flowering and Asterid evolution.</title>
        <authorList>
            <person name="Badouin H."/>
            <person name="Gouzy J."/>
            <person name="Grassa C.J."/>
            <person name="Murat F."/>
            <person name="Staton S.E."/>
            <person name="Cottret L."/>
            <person name="Lelandais-Briere C."/>
            <person name="Owens G.L."/>
            <person name="Carrere S."/>
            <person name="Mayjonade B."/>
            <person name="Legrand L."/>
            <person name="Gill N."/>
            <person name="Kane N.C."/>
            <person name="Bowers J.E."/>
            <person name="Hubner S."/>
            <person name="Bellec A."/>
            <person name="Berard A."/>
            <person name="Berges H."/>
            <person name="Blanchet N."/>
            <person name="Boniface M.C."/>
            <person name="Brunel D."/>
            <person name="Catrice O."/>
            <person name="Chaidir N."/>
            <person name="Claudel C."/>
            <person name="Donnadieu C."/>
            <person name="Faraut T."/>
            <person name="Fievet G."/>
            <person name="Helmstetter N."/>
            <person name="King M."/>
            <person name="Knapp S.J."/>
            <person name="Lai Z."/>
            <person name="Le Paslier M.C."/>
            <person name="Lippi Y."/>
            <person name="Lorenzon L."/>
            <person name="Mandel J.R."/>
            <person name="Marage G."/>
            <person name="Marchand G."/>
            <person name="Marquand E."/>
            <person name="Bret-Mestries E."/>
            <person name="Morien E."/>
            <person name="Nambeesan S."/>
            <person name="Nguyen T."/>
            <person name="Pegot-Espagnet P."/>
            <person name="Pouilly N."/>
            <person name="Raftis F."/>
            <person name="Sallet E."/>
            <person name="Schiex T."/>
            <person name="Thomas J."/>
            <person name="Vandecasteele C."/>
            <person name="Vares D."/>
            <person name="Vear F."/>
            <person name="Vautrin S."/>
            <person name="Crespi M."/>
            <person name="Mangin B."/>
            <person name="Burke J.M."/>
            <person name="Salse J."/>
            <person name="Munos S."/>
            <person name="Vincourt P."/>
            <person name="Rieseberg L.H."/>
            <person name="Langlade N.B."/>
        </authorList>
    </citation>
    <scope>NUCLEOTIDE SEQUENCE</scope>
    <source>
        <tissue evidence="2">Leaves</tissue>
    </source>
</reference>
<dbReference type="EMBL" id="MNCJ02000330">
    <property type="protein sequence ID" value="KAF5764571.1"/>
    <property type="molecule type" value="Genomic_DNA"/>
</dbReference>
<organism evidence="2 3">
    <name type="scientific">Helianthus annuus</name>
    <name type="common">Common sunflower</name>
    <dbReference type="NCBI Taxonomy" id="4232"/>
    <lineage>
        <taxon>Eukaryota</taxon>
        <taxon>Viridiplantae</taxon>
        <taxon>Streptophyta</taxon>
        <taxon>Embryophyta</taxon>
        <taxon>Tracheophyta</taxon>
        <taxon>Spermatophyta</taxon>
        <taxon>Magnoliopsida</taxon>
        <taxon>eudicotyledons</taxon>
        <taxon>Gunneridae</taxon>
        <taxon>Pentapetalae</taxon>
        <taxon>asterids</taxon>
        <taxon>campanulids</taxon>
        <taxon>Asterales</taxon>
        <taxon>Asteraceae</taxon>
        <taxon>Asteroideae</taxon>
        <taxon>Heliantheae alliance</taxon>
        <taxon>Heliantheae</taxon>
        <taxon>Helianthus</taxon>
    </lineage>
</organism>
<keyword evidence="1" id="KW-0812">Transmembrane</keyword>
<evidence type="ECO:0000256" key="1">
    <source>
        <dbReference type="SAM" id="Phobius"/>
    </source>
</evidence>
<proteinExistence type="predicted"/>
<accession>A0A9K3E222</accession>